<dbReference type="SUPFAM" id="SSF51306">
    <property type="entry name" value="LexA/Signal peptidase"/>
    <property type="match status" value="1"/>
</dbReference>
<dbReference type="GO" id="GO:0016020">
    <property type="term" value="C:membrane"/>
    <property type="evidence" value="ECO:0007669"/>
    <property type="project" value="UniProtKB-SubCell"/>
</dbReference>
<dbReference type="GO" id="GO:0006465">
    <property type="term" value="P:signal peptide processing"/>
    <property type="evidence" value="ECO:0007669"/>
    <property type="project" value="InterPro"/>
</dbReference>
<dbReference type="PANTHER" id="PTHR43390:SF1">
    <property type="entry name" value="CHLOROPLAST PROCESSING PEPTIDASE"/>
    <property type="match status" value="1"/>
</dbReference>
<keyword evidence="7" id="KW-0812">Transmembrane</keyword>
<dbReference type="InterPro" id="IPR000223">
    <property type="entry name" value="Pept_S26A_signal_pept_1"/>
</dbReference>
<evidence type="ECO:0000313" key="11">
    <source>
        <dbReference type="Proteomes" id="UP000182860"/>
    </source>
</evidence>
<keyword evidence="7" id="KW-1133">Transmembrane helix</keyword>
<dbReference type="AlphaFoldDB" id="A0A1J4TAJ2"/>
<dbReference type="InterPro" id="IPR019757">
    <property type="entry name" value="Pept_S26A_signal_pept_1_Lys-AS"/>
</dbReference>
<dbReference type="PANTHER" id="PTHR43390">
    <property type="entry name" value="SIGNAL PEPTIDASE I"/>
    <property type="match status" value="1"/>
</dbReference>
<protein>
    <recommendedName>
        <fullName evidence="3 7">Signal peptidase I</fullName>
        <ecNumber evidence="3 7">3.4.21.89</ecNumber>
    </recommendedName>
</protein>
<dbReference type="PROSITE" id="PS00501">
    <property type="entry name" value="SPASE_I_1"/>
    <property type="match status" value="1"/>
</dbReference>
<organism evidence="10 11">
    <name type="scientific">Candidatus Falkowbacteria bacterium CG1_02_41_21</name>
    <dbReference type="NCBI Taxonomy" id="1805147"/>
    <lineage>
        <taxon>Bacteria</taxon>
        <taxon>Candidatus Falkowiibacteriota</taxon>
    </lineage>
</organism>
<evidence type="ECO:0000259" key="9">
    <source>
        <dbReference type="Pfam" id="PF10502"/>
    </source>
</evidence>
<dbReference type="PRINTS" id="PR00727">
    <property type="entry name" value="LEADERPTASE"/>
</dbReference>
<keyword evidence="5 7" id="KW-0378">Hydrolase</keyword>
<evidence type="ECO:0000256" key="5">
    <source>
        <dbReference type="ARBA" id="ARBA00022801"/>
    </source>
</evidence>
<evidence type="ECO:0000256" key="8">
    <source>
        <dbReference type="RuleBase" id="RU362042"/>
    </source>
</evidence>
<dbReference type="NCBIfam" id="TIGR02227">
    <property type="entry name" value="sigpep_I_bact"/>
    <property type="match status" value="1"/>
</dbReference>
<dbReference type="InterPro" id="IPR019758">
    <property type="entry name" value="Pept_S26A_signal_pept_1_CS"/>
</dbReference>
<feature type="active site" evidence="6">
    <location>
        <position position="79"/>
    </location>
</feature>
<reference evidence="10 11" key="1">
    <citation type="journal article" date="2016" name="Environ. Microbiol.">
        <title>Genomic resolution of a cold subsurface aquifer community provides metabolic insights for novel microbes adapted to high CO concentrations.</title>
        <authorList>
            <person name="Probst A.J."/>
            <person name="Castelle C.J."/>
            <person name="Singh A."/>
            <person name="Brown C.T."/>
            <person name="Anantharaman K."/>
            <person name="Sharon I."/>
            <person name="Hug L.A."/>
            <person name="Burstein D."/>
            <person name="Emerson J.B."/>
            <person name="Thomas B.C."/>
            <person name="Banfield J.F."/>
        </authorList>
    </citation>
    <scope>NUCLEOTIDE SEQUENCE [LARGE SCALE GENOMIC DNA]</scope>
    <source>
        <strain evidence="10">CG1_02_41_21</strain>
    </source>
</reference>
<gene>
    <name evidence="10" type="ORF">AUJ35_01445</name>
</gene>
<dbReference type="Proteomes" id="UP000182860">
    <property type="component" value="Unassembled WGS sequence"/>
</dbReference>
<name>A0A1J4TAJ2_9BACT</name>
<dbReference type="PROSITE" id="PS00761">
    <property type="entry name" value="SPASE_I_3"/>
    <property type="match status" value="1"/>
</dbReference>
<dbReference type="CDD" id="cd06530">
    <property type="entry name" value="S26_SPase_I"/>
    <property type="match status" value="1"/>
</dbReference>
<comment type="catalytic activity">
    <reaction evidence="1 7">
        <text>Cleavage of hydrophobic, N-terminal signal or leader sequences from secreted and periplasmic proteins.</text>
        <dbReference type="EC" id="3.4.21.89"/>
    </reaction>
</comment>
<dbReference type="InterPro" id="IPR036286">
    <property type="entry name" value="LexA/Signal_pep-like_sf"/>
</dbReference>
<evidence type="ECO:0000256" key="2">
    <source>
        <dbReference type="ARBA" id="ARBA00009370"/>
    </source>
</evidence>
<comment type="subcellular location">
    <subcellularLocation>
        <location evidence="8">Membrane</location>
        <topology evidence="8">Single-pass type II membrane protein</topology>
    </subcellularLocation>
</comment>
<comment type="caution">
    <text evidence="10">The sequence shown here is derived from an EMBL/GenBank/DDBJ whole genome shotgun (WGS) entry which is preliminary data.</text>
</comment>
<dbReference type="Gene3D" id="2.10.109.10">
    <property type="entry name" value="Umud Fragment, subunit A"/>
    <property type="match status" value="1"/>
</dbReference>
<comment type="similarity">
    <text evidence="2 8">Belongs to the peptidase S26 family.</text>
</comment>
<feature type="domain" description="Peptidase S26" evidence="9">
    <location>
        <begin position="6"/>
        <end position="169"/>
    </location>
</feature>
<evidence type="ECO:0000313" key="10">
    <source>
        <dbReference type="EMBL" id="OIO07829.1"/>
    </source>
</evidence>
<accession>A0A1J4TAJ2</accession>
<dbReference type="InterPro" id="IPR019756">
    <property type="entry name" value="Pept_S26A_signal_pept_1_Ser-AS"/>
</dbReference>
<evidence type="ECO:0000256" key="6">
    <source>
        <dbReference type="PIRSR" id="PIRSR600223-1"/>
    </source>
</evidence>
<keyword evidence="4 7" id="KW-0645">Protease</keyword>
<dbReference type="EMBL" id="MNUV01000025">
    <property type="protein sequence ID" value="OIO07829.1"/>
    <property type="molecule type" value="Genomic_DNA"/>
</dbReference>
<proteinExistence type="inferred from homology"/>
<dbReference type="PROSITE" id="PS00760">
    <property type="entry name" value="SPASE_I_2"/>
    <property type="match status" value="1"/>
</dbReference>
<evidence type="ECO:0000256" key="1">
    <source>
        <dbReference type="ARBA" id="ARBA00000677"/>
    </source>
</evidence>
<evidence type="ECO:0000256" key="7">
    <source>
        <dbReference type="RuleBase" id="RU003993"/>
    </source>
</evidence>
<keyword evidence="7" id="KW-0472">Membrane</keyword>
<dbReference type="EC" id="3.4.21.89" evidence="3 7"/>
<dbReference type="Pfam" id="PF10502">
    <property type="entry name" value="Peptidase_S26"/>
    <property type="match status" value="1"/>
</dbReference>
<dbReference type="GO" id="GO:0004252">
    <property type="term" value="F:serine-type endopeptidase activity"/>
    <property type="evidence" value="ECO:0007669"/>
    <property type="project" value="InterPro"/>
</dbReference>
<evidence type="ECO:0000256" key="3">
    <source>
        <dbReference type="ARBA" id="ARBA00013208"/>
    </source>
</evidence>
<feature type="transmembrane region" description="Helical" evidence="7">
    <location>
        <begin position="7"/>
        <end position="26"/>
    </location>
</feature>
<sequence length="184" mass="21590">MLRKILEFLKIVVISLVIILPIRYFIIQPFYVKGASMEPTFHDHQYLIIDEIGYRFNAPQRGDIVVFRYPQNPQEYFIKRIIALPGERIEIRDGSIYVYNDERPEGFVLDESAYLADNIKTYDLSEEIVTLRSGEYFVLGDNRNASKDSRSFGAVNKSFLTGRVMLRGWPFNQITVFHTPEYKY</sequence>
<feature type="active site" evidence="6">
    <location>
        <position position="36"/>
    </location>
</feature>
<evidence type="ECO:0000256" key="4">
    <source>
        <dbReference type="ARBA" id="ARBA00022670"/>
    </source>
</evidence>
<dbReference type="InterPro" id="IPR019533">
    <property type="entry name" value="Peptidase_S26"/>
</dbReference>
<dbReference type="GO" id="GO:0009003">
    <property type="term" value="F:signal peptidase activity"/>
    <property type="evidence" value="ECO:0007669"/>
    <property type="project" value="UniProtKB-EC"/>
</dbReference>